<accession>A0A0C9R4P8</accession>
<proteinExistence type="evidence at transcript level"/>
<dbReference type="AlphaFoldDB" id="A0A0C9R4P8"/>
<feature type="non-terminal residue" evidence="2">
    <location>
        <position position="121"/>
    </location>
</feature>
<evidence type="ECO:0000313" key="2">
    <source>
        <dbReference type="EMBL" id="JAG91960.1"/>
    </source>
</evidence>
<organism evidence="2">
    <name type="scientific">Amblyomma americanum</name>
    <name type="common">Lone star tick</name>
    <dbReference type="NCBI Taxonomy" id="6943"/>
    <lineage>
        <taxon>Eukaryota</taxon>
        <taxon>Metazoa</taxon>
        <taxon>Ecdysozoa</taxon>
        <taxon>Arthropoda</taxon>
        <taxon>Chelicerata</taxon>
        <taxon>Arachnida</taxon>
        <taxon>Acari</taxon>
        <taxon>Parasitiformes</taxon>
        <taxon>Ixodida</taxon>
        <taxon>Ixodoidea</taxon>
        <taxon>Ixodidae</taxon>
        <taxon>Amblyomminae</taxon>
        <taxon>Amblyomma</taxon>
    </lineage>
</organism>
<feature type="chain" id="PRO_5002201726" evidence="1">
    <location>
        <begin position="21"/>
        <end position="121"/>
    </location>
</feature>
<sequence>MRQMKAGTLQLLLVARNTFAAVGVDAGALDQNAVAARTNTSAAHDGEFTVRSAGPFFAGKLDPQGFTRCNVRLVVLAFTVYDRDPVERNVACRQLPFRDKGGRNGHKKRCLELHGQLLLLL</sequence>
<protein>
    <submittedName>
        <fullName evidence="2">Putative secreted protein</fullName>
    </submittedName>
</protein>
<feature type="signal peptide" evidence="1">
    <location>
        <begin position="1"/>
        <end position="20"/>
    </location>
</feature>
<keyword evidence="1" id="KW-0732">Signal</keyword>
<name>A0A0C9R4P8_AMBAM</name>
<dbReference type="EMBL" id="GBZX01000780">
    <property type="protein sequence ID" value="JAG91960.1"/>
    <property type="molecule type" value="mRNA"/>
</dbReference>
<evidence type="ECO:0000256" key="1">
    <source>
        <dbReference type="SAM" id="SignalP"/>
    </source>
</evidence>
<reference evidence="2" key="1">
    <citation type="journal article" date="2015" name="PLoS ONE">
        <title>An Insight into the Sialome of the Lone Star Tick, Amblyomma americanum, with a Glimpse on Its Time Dependent Gene Expression.</title>
        <authorList>
            <person name="Karim S."/>
            <person name="Ribeiro J.M."/>
        </authorList>
    </citation>
    <scope>NUCLEOTIDE SEQUENCE</scope>
    <source>
        <tissue evidence="2">Salivary gland</tissue>
    </source>
</reference>